<dbReference type="Gene3D" id="1.10.10.10">
    <property type="entry name" value="Winged helix-like DNA-binding domain superfamily/Winged helix DNA-binding domain"/>
    <property type="match status" value="1"/>
</dbReference>
<keyword evidence="3" id="KW-0805">Transcription regulation</keyword>
<sequence length="228" mass="24772">MSPEPVVLIVEDDRQAGQLLGDIFAEQGWRVVPARTGPDGIRLAHSERPDLVLLDLMLPFKSGDEVLAAIRAESQVPVIVISARETTRTKIDLLHMGADDYVTKPFDVDEVVARAEAALRRAGSAGAVGVVHEAAGLLLDETERRASADGHELALTSTEFGLLTALMRAPRMVLSKPQLYAEVWGAAAGYDERTVNTHMSNLRRKIREASGSDPIRTVWGIGYTLRPA</sequence>
<keyword evidence="5" id="KW-0804">Transcription</keyword>
<dbReference type="SMART" id="SM00448">
    <property type="entry name" value="REC"/>
    <property type="match status" value="1"/>
</dbReference>
<dbReference type="EMBL" id="RCIW01000023">
    <property type="protein sequence ID" value="RLP06734.1"/>
    <property type="molecule type" value="Genomic_DNA"/>
</dbReference>
<name>A0A8B3GCE9_9ACTN</name>
<evidence type="ECO:0000256" key="7">
    <source>
        <dbReference type="PROSITE-ProRule" id="PRU01091"/>
    </source>
</evidence>
<dbReference type="PANTHER" id="PTHR48111:SF1">
    <property type="entry name" value="TWO-COMPONENT RESPONSE REGULATOR ORR33"/>
    <property type="match status" value="1"/>
</dbReference>
<dbReference type="GO" id="GO:0000976">
    <property type="term" value="F:transcription cis-regulatory region binding"/>
    <property type="evidence" value="ECO:0007669"/>
    <property type="project" value="TreeGrafter"/>
</dbReference>
<dbReference type="GO" id="GO:0005829">
    <property type="term" value="C:cytosol"/>
    <property type="evidence" value="ECO:0007669"/>
    <property type="project" value="TreeGrafter"/>
</dbReference>
<keyword evidence="2" id="KW-0902">Two-component regulatory system</keyword>
<dbReference type="GO" id="GO:0032993">
    <property type="term" value="C:protein-DNA complex"/>
    <property type="evidence" value="ECO:0007669"/>
    <property type="project" value="TreeGrafter"/>
</dbReference>
<dbReference type="PROSITE" id="PS50110">
    <property type="entry name" value="RESPONSE_REGULATORY"/>
    <property type="match status" value="1"/>
</dbReference>
<dbReference type="InterPro" id="IPR011006">
    <property type="entry name" value="CheY-like_superfamily"/>
</dbReference>
<organism evidence="10 11">
    <name type="scientific">Propionibacterium australiense</name>
    <dbReference type="NCBI Taxonomy" id="119981"/>
    <lineage>
        <taxon>Bacteria</taxon>
        <taxon>Bacillati</taxon>
        <taxon>Actinomycetota</taxon>
        <taxon>Actinomycetes</taxon>
        <taxon>Propionibacteriales</taxon>
        <taxon>Propionibacteriaceae</taxon>
        <taxon>Propionibacterium</taxon>
    </lineage>
</organism>
<accession>A0A8B3GCE9</accession>
<evidence type="ECO:0000256" key="4">
    <source>
        <dbReference type="ARBA" id="ARBA00023125"/>
    </source>
</evidence>
<dbReference type="AlphaFoldDB" id="A0A8B3GCE9"/>
<dbReference type="InterPro" id="IPR001789">
    <property type="entry name" value="Sig_transdc_resp-reg_receiver"/>
</dbReference>
<reference evidence="10 11" key="1">
    <citation type="submission" date="2018-10" db="EMBL/GenBank/DDBJ databases">
        <title>Propionibacterium australiense Genome Sequencing and Assembly.</title>
        <authorList>
            <person name="Bernier A.-M."/>
            <person name="Bernard K."/>
        </authorList>
    </citation>
    <scope>NUCLEOTIDE SEQUENCE [LARGE SCALE GENOMIC DNA]</scope>
    <source>
        <strain evidence="10 11">NML98A078</strain>
    </source>
</reference>
<dbReference type="InterPro" id="IPR036388">
    <property type="entry name" value="WH-like_DNA-bd_sf"/>
</dbReference>
<dbReference type="PROSITE" id="PS51755">
    <property type="entry name" value="OMPR_PHOB"/>
    <property type="match status" value="1"/>
</dbReference>
<dbReference type="Gene3D" id="6.10.250.690">
    <property type="match status" value="1"/>
</dbReference>
<gene>
    <name evidence="10" type="ORF">D7U36_12255</name>
</gene>
<feature type="domain" description="OmpR/PhoB-type" evidence="9">
    <location>
        <begin position="129"/>
        <end position="227"/>
    </location>
</feature>
<feature type="domain" description="Response regulatory" evidence="8">
    <location>
        <begin position="6"/>
        <end position="119"/>
    </location>
</feature>
<keyword evidence="4 7" id="KW-0238">DNA-binding</keyword>
<dbReference type="SMART" id="SM00862">
    <property type="entry name" value="Trans_reg_C"/>
    <property type="match status" value="1"/>
</dbReference>
<dbReference type="GO" id="GO:0000156">
    <property type="term" value="F:phosphorelay response regulator activity"/>
    <property type="evidence" value="ECO:0007669"/>
    <property type="project" value="TreeGrafter"/>
</dbReference>
<dbReference type="Pfam" id="PF00072">
    <property type="entry name" value="Response_reg"/>
    <property type="match status" value="1"/>
</dbReference>
<dbReference type="InterPro" id="IPR001867">
    <property type="entry name" value="OmpR/PhoB-type_DNA-bd"/>
</dbReference>
<evidence type="ECO:0000256" key="3">
    <source>
        <dbReference type="ARBA" id="ARBA00023015"/>
    </source>
</evidence>
<keyword evidence="1 6" id="KW-0597">Phosphoprotein</keyword>
<dbReference type="Gene3D" id="3.40.50.2300">
    <property type="match status" value="1"/>
</dbReference>
<protein>
    <submittedName>
        <fullName evidence="10">Response regulator</fullName>
    </submittedName>
</protein>
<dbReference type="InterPro" id="IPR039420">
    <property type="entry name" value="WalR-like"/>
</dbReference>
<feature type="DNA-binding region" description="OmpR/PhoB-type" evidence="7">
    <location>
        <begin position="129"/>
        <end position="227"/>
    </location>
</feature>
<comment type="caution">
    <text evidence="10">The sequence shown here is derived from an EMBL/GenBank/DDBJ whole genome shotgun (WGS) entry which is preliminary data.</text>
</comment>
<evidence type="ECO:0000313" key="11">
    <source>
        <dbReference type="Proteomes" id="UP000279336"/>
    </source>
</evidence>
<dbReference type="GO" id="GO:0006355">
    <property type="term" value="P:regulation of DNA-templated transcription"/>
    <property type="evidence" value="ECO:0007669"/>
    <property type="project" value="InterPro"/>
</dbReference>
<feature type="modified residue" description="4-aspartylphosphate" evidence="6">
    <location>
        <position position="55"/>
    </location>
</feature>
<dbReference type="CDD" id="cd17574">
    <property type="entry name" value="REC_OmpR"/>
    <property type="match status" value="1"/>
</dbReference>
<evidence type="ECO:0000256" key="2">
    <source>
        <dbReference type="ARBA" id="ARBA00023012"/>
    </source>
</evidence>
<dbReference type="Pfam" id="PF00486">
    <property type="entry name" value="Trans_reg_C"/>
    <property type="match status" value="1"/>
</dbReference>
<evidence type="ECO:0000256" key="5">
    <source>
        <dbReference type="ARBA" id="ARBA00023163"/>
    </source>
</evidence>
<dbReference type="OrthoDB" id="3197131at2"/>
<evidence type="ECO:0000313" key="10">
    <source>
        <dbReference type="EMBL" id="RLP06734.1"/>
    </source>
</evidence>
<evidence type="ECO:0000259" key="8">
    <source>
        <dbReference type="PROSITE" id="PS50110"/>
    </source>
</evidence>
<dbReference type="RefSeq" id="WP_119162437.1">
    <property type="nucleotide sequence ID" value="NZ_LR134442.1"/>
</dbReference>
<proteinExistence type="predicted"/>
<evidence type="ECO:0000259" key="9">
    <source>
        <dbReference type="PROSITE" id="PS51755"/>
    </source>
</evidence>
<dbReference type="PANTHER" id="PTHR48111">
    <property type="entry name" value="REGULATOR OF RPOS"/>
    <property type="match status" value="1"/>
</dbReference>
<evidence type="ECO:0000256" key="6">
    <source>
        <dbReference type="PROSITE-ProRule" id="PRU00169"/>
    </source>
</evidence>
<evidence type="ECO:0000256" key="1">
    <source>
        <dbReference type="ARBA" id="ARBA00022553"/>
    </source>
</evidence>
<dbReference type="CDD" id="cd00383">
    <property type="entry name" value="trans_reg_C"/>
    <property type="match status" value="1"/>
</dbReference>
<dbReference type="SUPFAM" id="SSF52172">
    <property type="entry name" value="CheY-like"/>
    <property type="match status" value="1"/>
</dbReference>
<dbReference type="Proteomes" id="UP000279336">
    <property type="component" value="Unassembled WGS sequence"/>
</dbReference>